<feature type="compositionally biased region" description="Basic and acidic residues" evidence="1">
    <location>
        <begin position="1793"/>
        <end position="1811"/>
    </location>
</feature>
<feature type="compositionally biased region" description="Basic and acidic residues" evidence="1">
    <location>
        <begin position="854"/>
        <end position="868"/>
    </location>
</feature>
<feature type="compositionally biased region" description="Basic and acidic residues" evidence="1">
    <location>
        <begin position="1896"/>
        <end position="1923"/>
    </location>
</feature>
<feature type="compositionally biased region" description="Basic and acidic residues" evidence="1">
    <location>
        <begin position="196"/>
        <end position="208"/>
    </location>
</feature>
<dbReference type="HOGENOM" id="CLU_229068_0_0_1"/>
<feature type="compositionally biased region" description="Basic and acidic residues" evidence="1">
    <location>
        <begin position="1691"/>
        <end position="1705"/>
    </location>
</feature>
<feature type="compositionally biased region" description="Polar residues" evidence="1">
    <location>
        <begin position="573"/>
        <end position="585"/>
    </location>
</feature>
<accession>T1HBH3</accession>
<feature type="compositionally biased region" description="Basic and acidic residues" evidence="1">
    <location>
        <begin position="1058"/>
        <end position="1097"/>
    </location>
</feature>
<feature type="compositionally biased region" description="Basic and acidic residues" evidence="1">
    <location>
        <begin position="1820"/>
        <end position="1844"/>
    </location>
</feature>
<feature type="region of interest" description="Disordered" evidence="1">
    <location>
        <begin position="1674"/>
        <end position="2097"/>
    </location>
</feature>
<feature type="compositionally biased region" description="Basic and acidic residues" evidence="1">
    <location>
        <begin position="2246"/>
        <end position="2393"/>
    </location>
</feature>
<feature type="compositionally biased region" description="Low complexity" evidence="1">
    <location>
        <begin position="1291"/>
        <end position="1302"/>
    </location>
</feature>
<feature type="compositionally biased region" description="Low complexity" evidence="1">
    <location>
        <begin position="1029"/>
        <end position="1057"/>
    </location>
</feature>
<feature type="compositionally biased region" description="Low complexity" evidence="1">
    <location>
        <begin position="2123"/>
        <end position="2137"/>
    </location>
</feature>
<feature type="compositionally biased region" description="Low complexity" evidence="1">
    <location>
        <begin position="1141"/>
        <end position="1157"/>
    </location>
</feature>
<dbReference type="Proteomes" id="UP000015103">
    <property type="component" value="Unassembled WGS sequence"/>
</dbReference>
<feature type="compositionally biased region" description="Polar residues" evidence="1">
    <location>
        <begin position="961"/>
        <end position="971"/>
    </location>
</feature>
<feature type="compositionally biased region" description="Acidic residues" evidence="1">
    <location>
        <begin position="1394"/>
        <end position="1410"/>
    </location>
</feature>
<feature type="compositionally biased region" description="Low complexity" evidence="1">
    <location>
        <begin position="295"/>
        <end position="312"/>
    </location>
</feature>
<feature type="compositionally biased region" description="Basic and acidic residues" evidence="1">
    <location>
        <begin position="1269"/>
        <end position="1281"/>
    </location>
</feature>
<dbReference type="EnsemblMetazoa" id="RPRC001385-RA">
    <property type="protein sequence ID" value="RPRC001385-PA"/>
    <property type="gene ID" value="RPRC001385"/>
</dbReference>
<proteinExistence type="predicted"/>
<evidence type="ECO:0000313" key="3">
    <source>
        <dbReference type="Proteomes" id="UP000015103"/>
    </source>
</evidence>
<feature type="compositionally biased region" description="Basic and acidic residues" evidence="1">
    <location>
        <begin position="710"/>
        <end position="720"/>
    </location>
</feature>
<protein>
    <submittedName>
        <fullName evidence="2">Uncharacterized protein</fullName>
    </submittedName>
</protein>
<feature type="compositionally biased region" description="Polar residues" evidence="1">
    <location>
        <begin position="1938"/>
        <end position="1952"/>
    </location>
</feature>
<feature type="compositionally biased region" description="Basic and acidic residues" evidence="1">
    <location>
        <begin position="693"/>
        <end position="703"/>
    </location>
</feature>
<feature type="compositionally biased region" description="Polar residues" evidence="1">
    <location>
        <begin position="313"/>
        <end position="327"/>
    </location>
</feature>
<feature type="region of interest" description="Disordered" evidence="1">
    <location>
        <begin position="436"/>
        <end position="457"/>
    </location>
</feature>
<feature type="compositionally biased region" description="Low complexity" evidence="1">
    <location>
        <begin position="209"/>
        <end position="243"/>
    </location>
</feature>
<organism evidence="2 3">
    <name type="scientific">Rhodnius prolixus</name>
    <name type="common">Triatomid bug</name>
    <dbReference type="NCBI Taxonomy" id="13249"/>
    <lineage>
        <taxon>Eukaryota</taxon>
        <taxon>Metazoa</taxon>
        <taxon>Ecdysozoa</taxon>
        <taxon>Arthropoda</taxon>
        <taxon>Hexapoda</taxon>
        <taxon>Insecta</taxon>
        <taxon>Pterygota</taxon>
        <taxon>Neoptera</taxon>
        <taxon>Paraneoptera</taxon>
        <taxon>Hemiptera</taxon>
        <taxon>Heteroptera</taxon>
        <taxon>Panheteroptera</taxon>
        <taxon>Cimicomorpha</taxon>
        <taxon>Reduviidae</taxon>
        <taxon>Triatominae</taxon>
        <taxon>Rhodnius</taxon>
    </lineage>
</organism>
<feature type="compositionally biased region" description="Basic and acidic residues" evidence="1">
    <location>
        <begin position="676"/>
        <end position="686"/>
    </location>
</feature>
<feature type="compositionally biased region" description="Polar residues" evidence="1">
    <location>
        <begin position="661"/>
        <end position="675"/>
    </location>
</feature>
<feature type="region of interest" description="Disordered" evidence="1">
    <location>
        <begin position="155"/>
        <end position="264"/>
    </location>
</feature>
<dbReference type="InParanoid" id="T1HBH3"/>
<feature type="compositionally biased region" description="Basic and acidic residues" evidence="1">
    <location>
        <begin position="1751"/>
        <end position="1772"/>
    </location>
</feature>
<feature type="compositionally biased region" description="Polar residues" evidence="1">
    <location>
        <begin position="1884"/>
        <end position="1895"/>
    </location>
</feature>
<feature type="compositionally biased region" description="Basic and acidic residues" evidence="1">
    <location>
        <begin position="1954"/>
        <end position="2049"/>
    </location>
</feature>
<keyword evidence="3" id="KW-1185">Reference proteome</keyword>
<feature type="compositionally biased region" description="Basic and acidic residues" evidence="1">
    <location>
        <begin position="742"/>
        <end position="753"/>
    </location>
</feature>
<feature type="compositionally biased region" description="Basic and acidic residues" evidence="1">
    <location>
        <begin position="249"/>
        <end position="262"/>
    </location>
</feature>
<feature type="compositionally biased region" description="Basic and acidic residues" evidence="1">
    <location>
        <begin position="876"/>
        <end position="894"/>
    </location>
</feature>
<feature type="compositionally biased region" description="Polar residues" evidence="1">
    <location>
        <begin position="839"/>
        <end position="853"/>
    </location>
</feature>
<dbReference type="Pfam" id="PF12510">
    <property type="entry name" value="Smoothelin"/>
    <property type="match status" value="1"/>
</dbReference>
<sequence length="2428" mass="275322">MAAEVSADLTLINDEDVLRRMWADTEDFGRKKEIRARMYKLREQRLKDFYTTGDVVTEVTGRKHLAKTHADSISDQGFITMKTKEIRDSESPTRDFSQRAEQGNGYWNSRQEHTYATGNDDGAIVEMKSNVTEGQGLIKEGNTGTQMAMAAHNLHESSSKTDDNMSAKSEHQSHASKMVSSSKTDSGDNTTTMVKSAKEQSSEMKSEQKSSTSSTSTTKWSSSSSSSRRVVSSSSQQNYQVTSGQEFQSLRDVDDRDTRELASLDDTTSVNRRIVGSNKEFSKINDTNISEDNCSTRVTNDSNTSRTSSRNVQSDSQEFTYHSTQENVDVKNDQHLRTNEVNIQNSQTTNEKRLAEQNERLYELRDSREGKNVNETYSQNVIREVQDHEKDIVDRYNQSTDSRKYITNERIDTQDSRRKENKYINDNIEDTRETRVQRNEVDDTRHTSRVQRTSRTDCEVNSTVTDQKIMNEIHKLDTYLSSQNTPAHSTPVSPHRVTDGDNWTVVSSKDGEFTYHEEKPVSTQPAPSQPSSKSVPKQPTPSSTPVSSQTPQTQPVTSYPAPPTSPSHSSAHIPNQETLSYSSPNDFVPTYHTPTDTSPKEPSHSVQPREKIVKHPSSLDLPKEATDGQYVTTYQQSYNRISVDNSPSHDFFASTLRASPDRSTPSPTKRIPSRSSLDRSSPERRMRATSKGSLDRSSPETKPRSTSKSSLDRSSPERKYRPSSNKTPDRERRVSAGSFTIEKSKDTRRKSSDTSKTNSVKETATKTKRKFSSTQAKAVNKTRVSTPGASPSTSPTRKNRPKDTTTTTDSDSDVSHSTYKKSTCVTSQDRNVSVRHENTTVVTKQNAVVTDQKNILHKEPSVPRDKSPEYSSEGSVSREIRENRVRDQPHEFSPDRSAFAPIKQIRTNVEEKGQTINLITTERQIINDEMDARVGVREEEVRPISKEPTNKSQESDKPKNSMPQRTSSTDKIVTEVDSCVSIKKVNKETEITNVESVRRSPYSSSERLKEKSQSPVRRDDEVMKDRPVTRTPSSSPSPERTTRRPQPSKTEKTTTSQKETKTFISEEKHRTIPEKVADTIRKTVETRRTSKEITEHTPKKKPRESSPSSKPEPSLQKFRPESPRKQPSSPAESPERRSPGRRPSATSPQRSLVSPDRPSLRRRPQQPSPQKYKPSDSPRNVVRQIETDTQKTTRRTVISETNKLPRKSSIPRADTKPVSRVQTSKERPETINRTPVNARKPQNNSYTSPQKTRTPLSERTIVTVTKTTKVTERKPLGKSKESPVQLSNGNIKKIPTSSPKKPAILATTPYTSPTTRKENIPQQRRPKETGSVPSKDVRHPSNQKENKKPIRPVSESVLNKKTTTHAKDIRTVTNRKSQEIVEFLQHEKPKDVSDLEDECPPEEFYVDFDDNSQTTDDTRQSTTRINKVEIVKSSAKEITPNYPLKQSQKKPTTKPKQNLKEPKSVNYMTKTPSDDVQRKVPVKGEDLLSSDEEEEITEVREQLIIDEHYSTTNREEKRESVIKNSNQDLLTVIVQHPKSSRESSPGYPATGVPFCSTSEDGESNPRYADFISEPDTDADTYDKVKPVPFRDQTTVQVTDLDDEETEVRTSVAERVNEFLEAAKQTREQEISKPEVQIDSAKSVLKAKALFENIAKNQTTVNVTSTKSINIYETQPEPFIKPTVASPKQSKSVRETEPTRKPEERLSYPSKQINELPKSARTTDLVPSDDETVPTYQPVKPKSAPKNYNTVDRQEKINYDEEKYEEQQIKEITTKITKSDVPPEPVETSKVTKNAREQPEKKEPKKSLDRKPSGPTANISSKKDFFERKAQNVDKPKSPVKDTGRAKPQKAIPKGGKNRPEPDELYDQLTAKGHVSDKVERTESYLRSTVASSVRSHTPEKQPKDRRDSKPEVLDKTPEEHEQSPIRQGQTEAERTDSYLRSTVASTVRSQTPDKLPKGRRDSKPDVLDKAPFKSKEHERSPTRPVDLLRKTSKPEEPTGKTSRLDEVTRKTSKPEDYPHRPSKEEFPTNRQTKPKERSKSPLKPDERMKSPSKVIEATRGVQKTVELTKRPSKTETSPSRQIKPESEEIKPSIKDRDVNTLFKHSEQTVEVHKEGKFGVTLRKTPSSTKVTTVTTKTTSKKPTTHGDLPEIEDIFDLEVLEDLLLKAVGYDERRRIRAQIRIVKKQLEEEYNTPGKSRTVTTTTTTTYTTTIPSVKDIKAQSPKFSKPDESTTLYARSTKTTSDNVTKRHEVHKSPERRTERVTPERQVTKSPERNFTRSPERKSPDRRVESRKTETRTETVRTVRKESSPKRELPDRKVDRNSPEKQTPKSTDRKSPDRKLVGKLEPKAKQPAEKPTERKFSADRKKSETDENVLDRRNRIELTSRDSKSDINYETTTTASPLSFIPSNIPLALRNANKFVAEINPP</sequence>
<feature type="compositionally biased region" description="Low complexity" evidence="1">
    <location>
        <begin position="1105"/>
        <end position="1114"/>
    </location>
</feature>
<feature type="compositionally biased region" description="Basic and acidic residues" evidence="1">
    <location>
        <begin position="2082"/>
        <end position="2097"/>
    </location>
</feature>
<dbReference type="VEuPathDB" id="VectorBase:RPRC001385"/>
<feature type="compositionally biased region" description="Basic and acidic residues" evidence="1">
    <location>
        <begin position="86"/>
        <end position="98"/>
    </location>
</feature>
<feature type="compositionally biased region" description="Basic and acidic residues" evidence="1">
    <location>
        <begin position="155"/>
        <end position="173"/>
    </location>
</feature>
<feature type="region of interest" description="Disordered" evidence="1">
    <location>
        <begin position="2110"/>
        <end position="2145"/>
    </location>
</feature>
<feature type="compositionally biased region" description="Polar residues" evidence="1">
    <location>
        <begin position="99"/>
        <end position="110"/>
    </location>
</feature>
<feature type="compositionally biased region" description="Polar residues" evidence="1">
    <location>
        <begin position="991"/>
        <end position="1005"/>
    </location>
</feature>
<feature type="region of interest" description="Disordered" evidence="1">
    <location>
        <begin position="2219"/>
        <end position="2396"/>
    </location>
</feature>
<feature type="compositionally biased region" description="Polar residues" evidence="1">
    <location>
        <begin position="1231"/>
        <end position="1257"/>
    </location>
</feature>
<dbReference type="eggNOG" id="KOG4678">
    <property type="taxonomic scope" value="Eukaryota"/>
</dbReference>
<feature type="compositionally biased region" description="Basic and acidic residues" evidence="1">
    <location>
        <begin position="1213"/>
        <end position="1230"/>
    </location>
</feature>
<feature type="compositionally biased region" description="Polar residues" evidence="1">
    <location>
        <begin position="178"/>
        <end position="194"/>
    </location>
</feature>
<reference evidence="2" key="1">
    <citation type="submission" date="2015-05" db="UniProtKB">
        <authorList>
            <consortium name="EnsemblMetazoa"/>
        </authorList>
    </citation>
    <scope>IDENTIFICATION</scope>
</reference>
<feature type="compositionally biased region" description="Polar residues" evidence="1">
    <location>
        <begin position="820"/>
        <end position="831"/>
    </location>
</feature>
<feature type="compositionally biased region" description="Basic and acidic residues" evidence="1">
    <location>
        <begin position="436"/>
        <end position="446"/>
    </location>
</feature>
<feature type="region of interest" description="Disordered" evidence="1">
    <location>
        <begin position="1536"/>
        <end position="1587"/>
    </location>
</feature>
<dbReference type="OMA" id="WVIDCLT"/>
<feature type="compositionally biased region" description="Low complexity" evidence="1">
    <location>
        <begin position="1168"/>
        <end position="1178"/>
    </location>
</feature>
<feature type="compositionally biased region" description="Basic and acidic residues" evidence="1">
    <location>
        <begin position="930"/>
        <end position="959"/>
    </location>
</feature>
<name>T1HBH3_RHOPR</name>
<feature type="region of interest" description="Disordered" evidence="1">
    <location>
        <begin position="926"/>
        <end position="1495"/>
    </location>
</feature>
<evidence type="ECO:0000313" key="2">
    <source>
        <dbReference type="EnsemblMetazoa" id="RPRC001385-PA"/>
    </source>
</evidence>
<feature type="region of interest" description="Disordered" evidence="1">
    <location>
        <begin position="285"/>
        <end position="327"/>
    </location>
</feature>
<feature type="compositionally biased region" description="Low complexity" evidence="1">
    <location>
        <begin position="785"/>
        <end position="796"/>
    </location>
</feature>
<dbReference type="EMBL" id="ACPB03014384">
    <property type="status" value="NOT_ANNOTATED_CDS"/>
    <property type="molecule type" value="Genomic_DNA"/>
</dbReference>
<dbReference type="InterPro" id="IPR022189">
    <property type="entry name" value="SMTN"/>
</dbReference>
<feature type="compositionally biased region" description="Basic and acidic residues" evidence="1">
    <location>
        <begin position="509"/>
        <end position="520"/>
    </location>
</feature>
<feature type="compositionally biased region" description="Basic and acidic residues" evidence="1">
    <location>
        <begin position="1472"/>
        <end position="1486"/>
    </location>
</feature>
<feature type="compositionally biased region" description="Basic and acidic residues" evidence="1">
    <location>
        <begin position="1365"/>
        <end position="1393"/>
    </location>
</feature>
<feature type="compositionally biased region" description="Polar residues" evidence="1">
    <location>
        <begin position="2231"/>
        <end position="2245"/>
    </location>
</feature>
<evidence type="ECO:0000256" key="1">
    <source>
        <dbReference type="SAM" id="MobiDB-lite"/>
    </source>
</evidence>
<feature type="region of interest" description="Disordered" evidence="1">
    <location>
        <begin position="86"/>
        <end position="110"/>
    </location>
</feature>
<feature type="region of interest" description="Disordered" evidence="1">
    <location>
        <begin position="482"/>
        <end position="899"/>
    </location>
</feature>
<feature type="compositionally biased region" description="Basic and acidic residues" evidence="1">
    <location>
        <begin position="1873"/>
        <end position="1883"/>
    </location>
</feature>
<feature type="compositionally biased region" description="Low complexity" evidence="1">
    <location>
        <begin position="521"/>
        <end position="559"/>
    </location>
</feature>
<feature type="compositionally biased region" description="Polar residues" evidence="1">
    <location>
        <begin position="482"/>
        <end position="492"/>
    </location>
</feature>
<feature type="compositionally biased region" description="Basic and acidic residues" evidence="1">
    <location>
        <begin position="598"/>
        <end position="613"/>
    </location>
</feature>
<feature type="compositionally biased region" description="Basic and acidic residues" evidence="1">
    <location>
        <begin position="1335"/>
        <end position="1348"/>
    </location>
</feature>
<feature type="compositionally biased region" description="Polar residues" evidence="1">
    <location>
        <begin position="629"/>
        <end position="648"/>
    </location>
</feature>
<feature type="compositionally biased region" description="Low complexity" evidence="1">
    <location>
        <begin position="1412"/>
        <end position="1424"/>
    </location>
</feature>
<feature type="compositionally biased region" description="Basic and acidic residues" evidence="1">
    <location>
        <begin position="1006"/>
        <end position="1028"/>
    </location>
</feature>